<evidence type="ECO:0000256" key="5">
    <source>
        <dbReference type="ARBA" id="ARBA00022695"/>
    </source>
</evidence>
<dbReference type="EC" id="2.7.7.60" evidence="7"/>
<sequence length="226" mass="24380">MDREMTPPRFAALIPAAGSGSRLGFGIPKALVDLQGKTLLERAIENLAPLVDEVVVALPEGQSIESPVKQIVGGNTRQDSVFRLLQATEADFVLIHDAARPFLGAKVLERIKGRVIQSGAVTAALPATDTLVHSSGGFWGYLVDRSKTWAVQTPQAFRRTLILDAHLKALQEGFEATDDAGLANKYGSNVELVLGDSRLFKVTTPADFELATAFAQLWDQKRSTPS</sequence>
<dbReference type="HAMAP" id="MF_00108">
    <property type="entry name" value="IspD"/>
    <property type="match status" value="1"/>
</dbReference>
<dbReference type="PANTHER" id="PTHR32125:SF4">
    <property type="entry name" value="2-C-METHYL-D-ERYTHRITOL 4-PHOSPHATE CYTIDYLYLTRANSFERASE, CHLOROPLASTIC"/>
    <property type="match status" value="1"/>
</dbReference>
<dbReference type="Proteomes" id="UP000632222">
    <property type="component" value="Unassembled WGS sequence"/>
</dbReference>
<comment type="function">
    <text evidence="7">Catalyzes the formation of 4-diphosphocytidyl-2-C-methyl-D-erythritol from CTP and 2-C-methyl-D-erythritol 4-phosphate (MEP).</text>
</comment>
<dbReference type="CDD" id="cd02516">
    <property type="entry name" value="CDP-ME_synthetase"/>
    <property type="match status" value="1"/>
</dbReference>
<feature type="site" description="Positions MEP for the nucleophilic attack" evidence="7">
    <location>
        <position position="145"/>
    </location>
</feature>
<dbReference type="PROSITE" id="PS01295">
    <property type="entry name" value="ISPD"/>
    <property type="match status" value="1"/>
</dbReference>
<feature type="site" description="Transition state stabilizer" evidence="7">
    <location>
        <position position="29"/>
    </location>
</feature>
<comment type="pathway">
    <text evidence="2 7">Isoprenoid biosynthesis; isopentenyl diphosphate biosynthesis via DXP pathway; isopentenyl diphosphate from 1-deoxy-D-xylulose 5-phosphate: step 2/6.</text>
</comment>
<dbReference type="PANTHER" id="PTHR32125">
    <property type="entry name" value="2-C-METHYL-D-ERYTHRITOL 4-PHOSPHATE CYTIDYLYLTRANSFERASE, CHLOROPLASTIC"/>
    <property type="match status" value="1"/>
</dbReference>
<dbReference type="InterPro" id="IPR050088">
    <property type="entry name" value="IspD/TarI_cytidylyltransf_bact"/>
</dbReference>
<dbReference type="SUPFAM" id="SSF53448">
    <property type="entry name" value="Nucleotide-diphospho-sugar transferases"/>
    <property type="match status" value="1"/>
</dbReference>
<organism evidence="8 9">
    <name type="scientific">Deinococcus roseus</name>
    <dbReference type="NCBI Taxonomy" id="392414"/>
    <lineage>
        <taxon>Bacteria</taxon>
        <taxon>Thermotogati</taxon>
        <taxon>Deinococcota</taxon>
        <taxon>Deinococci</taxon>
        <taxon>Deinococcales</taxon>
        <taxon>Deinococcaceae</taxon>
        <taxon>Deinococcus</taxon>
    </lineage>
</organism>
<evidence type="ECO:0000256" key="7">
    <source>
        <dbReference type="HAMAP-Rule" id="MF_00108"/>
    </source>
</evidence>
<dbReference type="InterPro" id="IPR029044">
    <property type="entry name" value="Nucleotide-diphossugar_trans"/>
</dbReference>
<comment type="catalytic activity">
    <reaction evidence="1 7">
        <text>2-C-methyl-D-erythritol 4-phosphate + CTP + H(+) = 4-CDP-2-C-methyl-D-erythritol + diphosphate</text>
        <dbReference type="Rhea" id="RHEA:13429"/>
        <dbReference type="ChEBI" id="CHEBI:15378"/>
        <dbReference type="ChEBI" id="CHEBI:33019"/>
        <dbReference type="ChEBI" id="CHEBI:37563"/>
        <dbReference type="ChEBI" id="CHEBI:57823"/>
        <dbReference type="ChEBI" id="CHEBI:58262"/>
        <dbReference type="EC" id="2.7.7.60"/>
    </reaction>
</comment>
<evidence type="ECO:0000313" key="9">
    <source>
        <dbReference type="Proteomes" id="UP000632222"/>
    </source>
</evidence>
<dbReference type="InterPro" id="IPR018294">
    <property type="entry name" value="ISPD_synthase_CS"/>
</dbReference>
<dbReference type="GO" id="GO:0016779">
    <property type="term" value="F:nucleotidyltransferase activity"/>
    <property type="evidence" value="ECO:0007669"/>
    <property type="project" value="UniProtKB-KW"/>
</dbReference>
<dbReference type="InterPro" id="IPR001228">
    <property type="entry name" value="IspD"/>
</dbReference>
<comment type="caution">
    <text evidence="8">The sequence shown here is derived from an EMBL/GenBank/DDBJ whole genome shotgun (WGS) entry which is preliminary data.</text>
</comment>
<evidence type="ECO:0000256" key="6">
    <source>
        <dbReference type="ARBA" id="ARBA00023229"/>
    </source>
</evidence>
<feature type="site" description="Positions MEP for the nucleophilic attack" evidence="7">
    <location>
        <position position="201"/>
    </location>
</feature>
<evidence type="ECO:0000256" key="4">
    <source>
        <dbReference type="ARBA" id="ARBA00022679"/>
    </source>
</evidence>
<evidence type="ECO:0000313" key="8">
    <source>
        <dbReference type="EMBL" id="GGJ24779.1"/>
    </source>
</evidence>
<dbReference type="EMBL" id="BMOD01000002">
    <property type="protein sequence ID" value="GGJ24779.1"/>
    <property type="molecule type" value="Genomic_DNA"/>
</dbReference>
<evidence type="ECO:0000256" key="2">
    <source>
        <dbReference type="ARBA" id="ARBA00004787"/>
    </source>
</evidence>
<keyword evidence="9" id="KW-1185">Reference proteome</keyword>
<evidence type="ECO:0000256" key="1">
    <source>
        <dbReference type="ARBA" id="ARBA00001282"/>
    </source>
</evidence>
<dbReference type="Gene3D" id="3.90.550.10">
    <property type="entry name" value="Spore Coat Polysaccharide Biosynthesis Protein SpsA, Chain A"/>
    <property type="match status" value="1"/>
</dbReference>
<evidence type="ECO:0000256" key="3">
    <source>
        <dbReference type="ARBA" id="ARBA00009789"/>
    </source>
</evidence>
<accession>A0ABQ2CVX7</accession>
<dbReference type="InterPro" id="IPR034683">
    <property type="entry name" value="IspD/TarI"/>
</dbReference>
<keyword evidence="4 7" id="KW-0808">Transferase</keyword>
<dbReference type="Pfam" id="PF01128">
    <property type="entry name" value="IspD"/>
    <property type="match status" value="1"/>
</dbReference>
<protein>
    <recommendedName>
        <fullName evidence="7">2-C-methyl-D-erythritol 4-phosphate cytidylyltransferase</fullName>
        <ecNumber evidence="7">2.7.7.60</ecNumber>
    </recommendedName>
    <alternativeName>
        <fullName evidence="7">4-diphosphocytidyl-2C-methyl-D-erythritol synthase</fullName>
    </alternativeName>
    <alternativeName>
        <fullName evidence="7">MEP cytidylyltransferase</fullName>
        <shortName evidence="7">MCT</shortName>
    </alternativeName>
</protein>
<name>A0ABQ2CVX7_9DEIO</name>
<proteinExistence type="inferred from homology"/>
<gene>
    <name evidence="7 8" type="primary">ispD</name>
    <name evidence="8" type="ORF">GCM10008938_08630</name>
</gene>
<reference evidence="9" key="1">
    <citation type="journal article" date="2019" name="Int. J. Syst. Evol. Microbiol.">
        <title>The Global Catalogue of Microorganisms (GCM) 10K type strain sequencing project: providing services to taxonomists for standard genome sequencing and annotation.</title>
        <authorList>
            <consortium name="The Broad Institute Genomics Platform"/>
            <consortium name="The Broad Institute Genome Sequencing Center for Infectious Disease"/>
            <person name="Wu L."/>
            <person name="Ma J."/>
        </authorList>
    </citation>
    <scope>NUCLEOTIDE SEQUENCE [LARGE SCALE GENOMIC DNA]</scope>
    <source>
        <strain evidence="9">JCM 14370</strain>
    </source>
</reference>
<feature type="site" description="Transition state stabilizer" evidence="7">
    <location>
        <position position="22"/>
    </location>
</feature>
<keyword evidence="5 7" id="KW-0548">Nucleotidyltransferase</keyword>
<comment type="similarity">
    <text evidence="3 7">Belongs to the IspD/TarI cytidylyltransferase family. IspD subfamily.</text>
</comment>
<keyword evidence="6 7" id="KW-0414">Isoprene biosynthesis</keyword>
<dbReference type="NCBIfam" id="TIGR00453">
    <property type="entry name" value="ispD"/>
    <property type="match status" value="1"/>
</dbReference>